<gene>
    <name evidence="3" type="ORF">OXH18_14425</name>
</gene>
<dbReference type="SUPFAM" id="SSF53448">
    <property type="entry name" value="Nucleotide-diphospho-sugar transferases"/>
    <property type="match status" value="1"/>
</dbReference>
<organism evidence="3 4">
    <name type="scientific">Thermocoleostomius sinensis A174</name>
    <dbReference type="NCBI Taxonomy" id="2016057"/>
    <lineage>
        <taxon>Bacteria</taxon>
        <taxon>Bacillati</taxon>
        <taxon>Cyanobacteriota</taxon>
        <taxon>Cyanophyceae</taxon>
        <taxon>Oculatellales</taxon>
        <taxon>Oculatellaceae</taxon>
        <taxon>Thermocoleostomius</taxon>
    </lineage>
</organism>
<feature type="domain" description="Glycosyltransferase 2-like" evidence="2">
    <location>
        <begin position="5"/>
        <end position="165"/>
    </location>
</feature>
<keyword evidence="1" id="KW-0472">Membrane</keyword>
<evidence type="ECO:0000313" key="4">
    <source>
        <dbReference type="Proteomes" id="UP001163152"/>
    </source>
</evidence>
<keyword evidence="1" id="KW-0812">Transmembrane</keyword>
<dbReference type="EMBL" id="CP113797">
    <property type="protein sequence ID" value="WAL58378.1"/>
    <property type="molecule type" value="Genomic_DNA"/>
</dbReference>
<dbReference type="Pfam" id="PF00535">
    <property type="entry name" value="Glycos_transf_2"/>
    <property type="match status" value="1"/>
</dbReference>
<dbReference type="AlphaFoldDB" id="A0A9E8Z8E0"/>
<dbReference type="PANTHER" id="PTHR22916:SF3">
    <property type="entry name" value="UDP-GLCNAC:BETAGAL BETA-1,3-N-ACETYLGLUCOSAMINYLTRANSFERASE-LIKE PROTEIN 1"/>
    <property type="match status" value="1"/>
</dbReference>
<dbReference type="RefSeq" id="WP_268607793.1">
    <property type="nucleotide sequence ID" value="NZ_CP113797.1"/>
</dbReference>
<dbReference type="Proteomes" id="UP001163152">
    <property type="component" value="Chromosome"/>
</dbReference>
<reference evidence="3" key="1">
    <citation type="submission" date="2022-12" db="EMBL/GenBank/DDBJ databases">
        <title>Polyphasic identification of a Novel Hot-Spring Cyanobacterium Ocullathermofonsia sinensis gen nov. sp. nov. and Genomic Insights on its Adaptations to the Thermal Habitat.</title>
        <authorList>
            <person name="Daroch M."/>
            <person name="Tang J."/>
            <person name="Jiang Y."/>
        </authorList>
    </citation>
    <scope>NUCLEOTIDE SEQUENCE</scope>
    <source>
        <strain evidence="3">PKUAC-SCTA174</strain>
    </source>
</reference>
<dbReference type="GO" id="GO:0016758">
    <property type="term" value="F:hexosyltransferase activity"/>
    <property type="evidence" value="ECO:0007669"/>
    <property type="project" value="UniProtKB-ARBA"/>
</dbReference>
<keyword evidence="3" id="KW-0328">Glycosyltransferase</keyword>
<proteinExistence type="predicted"/>
<accession>A0A9E8Z8E0</accession>
<dbReference type="EC" id="2.4.-.-" evidence="3"/>
<evidence type="ECO:0000259" key="2">
    <source>
        <dbReference type="Pfam" id="PF00535"/>
    </source>
</evidence>
<keyword evidence="1" id="KW-1133">Transmembrane helix</keyword>
<name>A0A9E8Z8E0_9CYAN</name>
<dbReference type="InterPro" id="IPR029044">
    <property type="entry name" value="Nucleotide-diphossugar_trans"/>
</dbReference>
<dbReference type="PANTHER" id="PTHR22916">
    <property type="entry name" value="GLYCOSYLTRANSFERASE"/>
    <property type="match status" value="1"/>
</dbReference>
<evidence type="ECO:0000313" key="3">
    <source>
        <dbReference type="EMBL" id="WAL58378.1"/>
    </source>
</evidence>
<protein>
    <submittedName>
        <fullName evidence="3">Glycosyltransferase</fullName>
        <ecNumber evidence="3">2.4.-.-</ecNumber>
    </submittedName>
</protein>
<dbReference type="KEGG" id="tsin:OXH18_14425"/>
<sequence length="316" mass="36697">MPKVSIVIPAYNAMQYCEATLNSALQQTFVDFEVLIINDGSKDNILEWASKIEDERVKLISQENKGLSGARNTGITHAKGDYIAFLDADDLWEKTKLEKQVKYLDNNLNVGLLSTKVKIIDEHDQYLREFKVPEKEHISLEELLSYNFILCGSTPIVRRECFEKVGVFDCNLSSAADWDMWIRIALHYPVAAILESLVLYRKHSTNMSKDIVIMVDEIGKIVQKFRMIVPRSLRPILDNRYTISNLNAIWAMAAESRYRKAIYFSGQAFKSNPTILFSRSFLYINFLIFIKLIVPAHRYTKLRRFFQVLKRSMVWF</sequence>
<dbReference type="InterPro" id="IPR001173">
    <property type="entry name" value="Glyco_trans_2-like"/>
</dbReference>
<keyword evidence="4" id="KW-1185">Reference proteome</keyword>
<feature type="transmembrane region" description="Helical" evidence="1">
    <location>
        <begin position="276"/>
        <end position="294"/>
    </location>
</feature>
<dbReference type="Gene3D" id="3.90.550.10">
    <property type="entry name" value="Spore Coat Polysaccharide Biosynthesis Protein SpsA, Chain A"/>
    <property type="match status" value="1"/>
</dbReference>
<keyword evidence="3" id="KW-0808">Transferase</keyword>
<evidence type="ECO:0000256" key="1">
    <source>
        <dbReference type="SAM" id="Phobius"/>
    </source>
</evidence>